<sequence length="187" mass="21066">MSSNKGYNITSSGMNSQGNHYCSRDYGSSVSNSNNYHYSNSALEKKSHSVVSAIAGRSWNMETPDVRQKYEMLAHMERLGHAEAHPDYRFSPIKRKRSPVRKEASADSKVPSTPIGEDLEPLFEDTESTLHATEGSWWLHGEGLRYSALQNFKMGYSSNLFGLPDTYNGLWFSDRLSVPWADWTVGC</sequence>
<dbReference type="GO" id="GO:0000981">
    <property type="term" value="F:DNA-binding transcription factor activity, RNA polymerase II-specific"/>
    <property type="evidence" value="ECO:0007669"/>
    <property type="project" value="TreeGrafter"/>
</dbReference>
<evidence type="ECO:0000256" key="2">
    <source>
        <dbReference type="ARBA" id="ARBA00023242"/>
    </source>
</evidence>
<evidence type="ECO:0000256" key="1">
    <source>
        <dbReference type="ARBA" id="ARBA00023125"/>
    </source>
</evidence>
<dbReference type="GO" id="GO:0000978">
    <property type="term" value="F:RNA polymerase II cis-regulatory region sequence-specific DNA binding"/>
    <property type="evidence" value="ECO:0007669"/>
    <property type="project" value="TreeGrafter"/>
</dbReference>
<dbReference type="EMBL" id="JAQJZL010000012">
    <property type="protein sequence ID" value="KAJ6034097.1"/>
    <property type="molecule type" value="Genomic_DNA"/>
</dbReference>
<evidence type="ECO:0000313" key="5">
    <source>
        <dbReference type="EMBL" id="KAJ6034097.1"/>
    </source>
</evidence>
<dbReference type="Pfam" id="PF00505">
    <property type="entry name" value="HMG_box"/>
    <property type="match status" value="1"/>
</dbReference>
<gene>
    <name evidence="5" type="ORF">N7460_009914</name>
</gene>
<accession>A0AAD6I555</accession>
<evidence type="ECO:0000313" key="6">
    <source>
        <dbReference type="Proteomes" id="UP001219568"/>
    </source>
</evidence>
<dbReference type="PANTHER" id="PTHR45789">
    <property type="entry name" value="FI18025P1"/>
    <property type="match status" value="1"/>
</dbReference>
<organism evidence="5 6">
    <name type="scientific">Penicillium canescens</name>
    <dbReference type="NCBI Taxonomy" id="5083"/>
    <lineage>
        <taxon>Eukaryota</taxon>
        <taxon>Fungi</taxon>
        <taxon>Dikarya</taxon>
        <taxon>Ascomycota</taxon>
        <taxon>Pezizomycotina</taxon>
        <taxon>Eurotiomycetes</taxon>
        <taxon>Eurotiomycetidae</taxon>
        <taxon>Eurotiales</taxon>
        <taxon>Aspergillaceae</taxon>
        <taxon>Penicillium</taxon>
    </lineage>
</organism>
<comment type="caution">
    <text evidence="5">The sequence shown here is derived from an EMBL/GenBank/DDBJ whole genome shotgun (WGS) entry which is preliminary data.</text>
</comment>
<name>A0AAD6I555_PENCN</name>
<keyword evidence="1" id="KW-0238">DNA-binding</keyword>
<dbReference type="InterPro" id="IPR051356">
    <property type="entry name" value="SOX/SOX-like_TF"/>
</dbReference>
<dbReference type="GO" id="GO:0005634">
    <property type="term" value="C:nucleus"/>
    <property type="evidence" value="ECO:0007669"/>
    <property type="project" value="TreeGrafter"/>
</dbReference>
<dbReference type="PANTHER" id="PTHR45789:SF2">
    <property type="entry name" value="FI18025P1"/>
    <property type="match status" value="1"/>
</dbReference>
<dbReference type="SUPFAM" id="SSF47095">
    <property type="entry name" value="HMG-box"/>
    <property type="match status" value="1"/>
</dbReference>
<evidence type="ECO:0000259" key="4">
    <source>
        <dbReference type="Pfam" id="PF00505"/>
    </source>
</evidence>
<proteinExistence type="predicted"/>
<dbReference type="AlphaFoldDB" id="A0AAD6I555"/>
<feature type="region of interest" description="Disordered" evidence="3">
    <location>
        <begin position="87"/>
        <end position="119"/>
    </location>
</feature>
<protein>
    <recommendedName>
        <fullName evidence="4">HMG box domain-containing protein</fullName>
    </recommendedName>
</protein>
<keyword evidence="6" id="KW-1185">Reference proteome</keyword>
<keyword evidence="2" id="KW-0539">Nucleus</keyword>
<feature type="domain" description="HMG box" evidence="4">
    <location>
        <begin position="49"/>
        <end position="89"/>
    </location>
</feature>
<dbReference type="Gene3D" id="1.10.30.10">
    <property type="entry name" value="High mobility group box domain"/>
    <property type="match status" value="1"/>
</dbReference>
<dbReference type="InterPro" id="IPR036910">
    <property type="entry name" value="HMG_box_dom_sf"/>
</dbReference>
<reference evidence="5" key="2">
    <citation type="submission" date="2023-01" db="EMBL/GenBank/DDBJ databases">
        <authorList>
            <person name="Petersen C."/>
        </authorList>
    </citation>
    <scope>NUCLEOTIDE SEQUENCE</scope>
    <source>
        <strain evidence="5">IBT 15450</strain>
    </source>
</reference>
<dbReference type="Proteomes" id="UP001219568">
    <property type="component" value="Unassembled WGS sequence"/>
</dbReference>
<reference evidence="5" key="1">
    <citation type="journal article" date="2023" name="IMA Fungus">
        <title>Comparative genomic study of the Penicillium genus elucidates a diverse pangenome and 15 lateral gene transfer events.</title>
        <authorList>
            <person name="Petersen C."/>
            <person name="Sorensen T."/>
            <person name="Nielsen M.R."/>
            <person name="Sondergaard T.E."/>
            <person name="Sorensen J.L."/>
            <person name="Fitzpatrick D.A."/>
            <person name="Frisvad J.C."/>
            <person name="Nielsen K.L."/>
        </authorList>
    </citation>
    <scope>NUCLEOTIDE SEQUENCE</scope>
    <source>
        <strain evidence="5">IBT 15450</strain>
    </source>
</reference>
<evidence type="ECO:0000256" key="3">
    <source>
        <dbReference type="SAM" id="MobiDB-lite"/>
    </source>
</evidence>
<dbReference type="InterPro" id="IPR009071">
    <property type="entry name" value="HMG_box_dom"/>
</dbReference>